<reference evidence="2 3" key="1">
    <citation type="journal article" date="2019" name="Int. J. Syst. Evol. Microbiol.">
        <title>The Global Catalogue of Microorganisms (GCM) 10K type strain sequencing project: providing services to taxonomists for standard genome sequencing and annotation.</title>
        <authorList>
            <consortium name="The Broad Institute Genomics Platform"/>
            <consortium name="The Broad Institute Genome Sequencing Center for Infectious Disease"/>
            <person name="Wu L."/>
            <person name="Ma J."/>
        </authorList>
    </citation>
    <scope>NUCLEOTIDE SEQUENCE [LARGE SCALE GENOMIC DNA]</scope>
    <source>
        <strain evidence="2 3">JCM 12696</strain>
    </source>
</reference>
<evidence type="ECO:0000256" key="1">
    <source>
        <dbReference type="SAM" id="MobiDB-lite"/>
    </source>
</evidence>
<name>A0ABN1UII8_9ACTN</name>
<dbReference type="EMBL" id="BAAAKV010000003">
    <property type="protein sequence ID" value="GAA1152473.1"/>
    <property type="molecule type" value="Genomic_DNA"/>
</dbReference>
<comment type="caution">
    <text evidence="2">The sequence shown here is derived from an EMBL/GenBank/DDBJ whole genome shotgun (WGS) entry which is preliminary data.</text>
</comment>
<feature type="compositionally biased region" description="Polar residues" evidence="1">
    <location>
        <begin position="1"/>
        <end position="25"/>
    </location>
</feature>
<proteinExistence type="predicted"/>
<organism evidence="2 3">
    <name type="scientific">Streptomyces hebeiensis</name>
    <dbReference type="NCBI Taxonomy" id="229486"/>
    <lineage>
        <taxon>Bacteria</taxon>
        <taxon>Bacillati</taxon>
        <taxon>Actinomycetota</taxon>
        <taxon>Actinomycetes</taxon>
        <taxon>Kitasatosporales</taxon>
        <taxon>Streptomycetaceae</taxon>
        <taxon>Streptomyces</taxon>
    </lineage>
</organism>
<sequence length="212" mass="22316">MSDNSTGGTDSKNRQNGSKGDTYKNTAGAGYRGRRERRGHPAKAGGSARVASLLGGILLSCAALAGCSTTPADSESTGRQVPNWSDDATPASVAGQLGVRVPAEATDRRAAYQNGFQDDGLLLAFLLPASKVDAFVTGLAPEDELTRRDDPLQQSFKPTTPFSHLGLAEPETLPDVREGQVCAPCEGDLNSLEIAVHSLDERSSRVYLRGVD</sequence>
<keyword evidence="3" id="KW-1185">Reference proteome</keyword>
<evidence type="ECO:0000313" key="2">
    <source>
        <dbReference type="EMBL" id="GAA1152473.1"/>
    </source>
</evidence>
<evidence type="ECO:0000313" key="3">
    <source>
        <dbReference type="Proteomes" id="UP001501371"/>
    </source>
</evidence>
<gene>
    <name evidence="2" type="ORF">GCM10009654_04980</name>
</gene>
<dbReference type="Proteomes" id="UP001501371">
    <property type="component" value="Unassembled WGS sequence"/>
</dbReference>
<feature type="compositionally biased region" description="Polar residues" evidence="1">
    <location>
        <begin position="69"/>
        <end position="83"/>
    </location>
</feature>
<evidence type="ECO:0008006" key="4">
    <source>
        <dbReference type="Google" id="ProtNLM"/>
    </source>
</evidence>
<protein>
    <recommendedName>
        <fullName evidence="4">Lipoprotein</fullName>
    </recommendedName>
</protein>
<feature type="region of interest" description="Disordered" evidence="1">
    <location>
        <begin position="69"/>
        <end position="91"/>
    </location>
</feature>
<feature type="compositionally biased region" description="Basic residues" evidence="1">
    <location>
        <begin position="32"/>
        <end position="41"/>
    </location>
</feature>
<accession>A0ABN1UII8</accession>
<feature type="region of interest" description="Disordered" evidence="1">
    <location>
        <begin position="1"/>
        <end position="45"/>
    </location>
</feature>